<dbReference type="PANTHER" id="PTHR11474">
    <property type="entry name" value="TYROSINASE FAMILY MEMBER"/>
    <property type="match status" value="1"/>
</dbReference>
<dbReference type="GO" id="GO:0046872">
    <property type="term" value="F:metal ion binding"/>
    <property type="evidence" value="ECO:0007669"/>
    <property type="project" value="UniProtKB-KW"/>
</dbReference>
<dbReference type="InterPro" id="IPR002227">
    <property type="entry name" value="Tyrosinase_Cu-bd"/>
</dbReference>
<dbReference type="OrthoDB" id="6132182at2759"/>
<dbReference type="PRINTS" id="PR00092">
    <property type="entry name" value="TYROSINASE"/>
</dbReference>
<reference evidence="4 5" key="1">
    <citation type="submission" date="2020-04" db="EMBL/GenBank/DDBJ databases">
        <title>Plant Genome Project.</title>
        <authorList>
            <person name="Zhang R.-G."/>
        </authorList>
    </citation>
    <scope>NUCLEOTIDE SEQUENCE [LARGE SCALE GENOMIC DNA]</scope>
    <source>
        <strain evidence="4">YNK0</strain>
        <tissue evidence="4">Leaf</tissue>
    </source>
</reference>
<protein>
    <recommendedName>
        <fullName evidence="3">Tyrosinase copper-binding domain-containing protein</fullName>
    </recommendedName>
</protein>
<keyword evidence="2" id="KW-0186">Copper</keyword>
<evidence type="ECO:0000256" key="2">
    <source>
        <dbReference type="ARBA" id="ARBA00023008"/>
    </source>
</evidence>
<accession>A0A834ZT00</accession>
<dbReference type="EMBL" id="JABCRI010000002">
    <property type="protein sequence ID" value="KAF8411180.1"/>
    <property type="molecule type" value="Genomic_DNA"/>
</dbReference>
<dbReference type="InterPro" id="IPR008922">
    <property type="entry name" value="Di-copper_centre_dom_sf"/>
</dbReference>
<dbReference type="SUPFAM" id="SSF48056">
    <property type="entry name" value="Di-copper centre-containing domain"/>
    <property type="match status" value="1"/>
</dbReference>
<evidence type="ECO:0000256" key="1">
    <source>
        <dbReference type="ARBA" id="ARBA00022723"/>
    </source>
</evidence>
<dbReference type="AlphaFoldDB" id="A0A834ZT00"/>
<dbReference type="Proteomes" id="UP000655225">
    <property type="component" value="Unassembled WGS sequence"/>
</dbReference>
<sequence>MTTLISVPLLTTSYYSQKPTVTSMTRKRLVFCMSLDQTNASDHGDKQRGSPATFDRRNVLLGLAGVNGASQLVRNDQALGAPVQAPLECHDATVEGIGPVKCCRPDYKAEVVDFKFPSDSTPMRVRRPAHMQDPENLLKYKEAINIMRKLKDDDPWSLTQQAKIHCAYCNGAYDQLGYKTLLSVHSNWLFLPFHRLYMYFFERILGKLIGDETLSIPYWNYAAPKGMTMPGIFVDPLSPLYDENRNQSHYPPCVLDSKKNLLAEFIFPKEDSDIIRKNLCQLKYTVFGDDELVFPTLFMGAPLRAGQTLETHGSLEGLHNTVHKWTGLPNCLNFDMGNFYTAGRATPTTLMLIDCGRFTGTCVTIRLNLTTLTG</sequence>
<organism evidence="4 5">
    <name type="scientific">Tetracentron sinense</name>
    <name type="common">Spur-leaf</name>
    <dbReference type="NCBI Taxonomy" id="13715"/>
    <lineage>
        <taxon>Eukaryota</taxon>
        <taxon>Viridiplantae</taxon>
        <taxon>Streptophyta</taxon>
        <taxon>Embryophyta</taxon>
        <taxon>Tracheophyta</taxon>
        <taxon>Spermatophyta</taxon>
        <taxon>Magnoliopsida</taxon>
        <taxon>Trochodendrales</taxon>
        <taxon>Trochodendraceae</taxon>
        <taxon>Tetracentron</taxon>
    </lineage>
</organism>
<dbReference type="InterPro" id="IPR050316">
    <property type="entry name" value="Tyrosinase/Hemocyanin"/>
</dbReference>
<dbReference type="Gene3D" id="1.10.1280.10">
    <property type="entry name" value="Di-copper center containing domain from catechol oxidase"/>
    <property type="match status" value="1"/>
</dbReference>
<dbReference type="Pfam" id="PF00264">
    <property type="entry name" value="Tyrosinase"/>
    <property type="match status" value="1"/>
</dbReference>
<feature type="domain" description="Tyrosinase copper-binding" evidence="3">
    <location>
        <begin position="185"/>
        <end position="202"/>
    </location>
</feature>
<keyword evidence="5" id="KW-1185">Reference proteome</keyword>
<name>A0A834ZT00_TETSI</name>
<gene>
    <name evidence="4" type="ORF">HHK36_003723</name>
</gene>
<evidence type="ECO:0000313" key="4">
    <source>
        <dbReference type="EMBL" id="KAF8411180.1"/>
    </source>
</evidence>
<dbReference type="GO" id="GO:0016491">
    <property type="term" value="F:oxidoreductase activity"/>
    <property type="evidence" value="ECO:0007669"/>
    <property type="project" value="InterPro"/>
</dbReference>
<dbReference type="PROSITE" id="PS00497">
    <property type="entry name" value="TYROSINASE_1"/>
    <property type="match status" value="1"/>
</dbReference>
<dbReference type="PANTHER" id="PTHR11474:SF76">
    <property type="entry name" value="SHKT DOMAIN-CONTAINING PROTEIN"/>
    <property type="match status" value="1"/>
</dbReference>
<keyword evidence="1" id="KW-0479">Metal-binding</keyword>
<evidence type="ECO:0000259" key="3">
    <source>
        <dbReference type="PROSITE" id="PS00497"/>
    </source>
</evidence>
<proteinExistence type="predicted"/>
<comment type="caution">
    <text evidence="4">The sequence shown here is derived from an EMBL/GenBank/DDBJ whole genome shotgun (WGS) entry which is preliminary data.</text>
</comment>
<evidence type="ECO:0000313" key="5">
    <source>
        <dbReference type="Proteomes" id="UP000655225"/>
    </source>
</evidence>